<evidence type="ECO:0000256" key="3">
    <source>
        <dbReference type="ARBA" id="ARBA00022692"/>
    </source>
</evidence>
<evidence type="ECO:0000313" key="9">
    <source>
        <dbReference type="Proteomes" id="UP001227230"/>
    </source>
</evidence>
<keyword evidence="3" id="KW-0812">Transmembrane</keyword>
<gene>
    <name evidence="8" type="ORF">VitviT2T_030199</name>
</gene>
<keyword evidence="4" id="KW-0611">Plant defense</keyword>
<comment type="similarity">
    <text evidence="2">Belongs to the MLO family.</text>
</comment>
<keyword evidence="6" id="KW-0472">Membrane</keyword>
<evidence type="ECO:0000256" key="5">
    <source>
        <dbReference type="ARBA" id="ARBA00022989"/>
    </source>
</evidence>
<comment type="subcellular location">
    <subcellularLocation>
        <location evidence="1">Membrane</location>
        <topology evidence="1">Multi-pass membrane protein</topology>
    </subcellularLocation>
</comment>
<dbReference type="Proteomes" id="UP001227230">
    <property type="component" value="Chromosome 19"/>
</dbReference>
<name>A0ABY9DYK8_VITVI</name>
<organism evidence="8 9">
    <name type="scientific">Vitis vinifera</name>
    <name type="common">Grape</name>
    <dbReference type="NCBI Taxonomy" id="29760"/>
    <lineage>
        <taxon>Eukaryota</taxon>
        <taxon>Viridiplantae</taxon>
        <taxon>Streptophyta</taxon>
        <taxon>Embryophyta</taxon>
        <taxon>Tracheophyta</taxon>
        <taxon>Spermatophyta</taxon>
        <taxon>Magnoliopsida</taxon>
        <taxon>eudicotyledons</taxon>
        <taxon>Gunneridae</taxon>
        <taxon>Pentapetalae</taxon>
        <taxon>rosids</taxon>
        <taxon>Vitales</taxon>
        <taxon>Vitaceae</taxon>
        <taxon>Viteae</taxon>
        <taxon>Vitis</taxon>
    </lineage>
</organism>
<protein>
    <submittedName>
        <fullName evidence="8">Uncharacterized protein</fullName>
    </submittedName>
</protein>
<evidence type="ECO:0000256" key="4">
    <source>
        <dbReference type="ARBA" id="ARBA00022821"/>
    </source>
</evidence>
<keyword evidence="9" id="KW-1185">Reference proteome</keyword>
<dbReference type="PANTHER" id="PTHR31942:SF34">
    <property type="entry name" value="MLO-LIKE PROTEIN"/>
    <property type="match status" value="1"/>
</dbReference>
<proteinExistence type="inferred from homology"/>
<keyword evidence="7" id="KW-0568">Pathogenesis-related protein</keyword>
<evidence type="ECO:0000256" key="6">
    <source>
        <dbReference type="ARBA" id="ARBA00023136"/>
    </source>
</evidence>
<keyword evidence="5" id="KW-1133">Transmembrane helix</keyword>
<evidence type="ECO:0000313" key="8">
    <source>
        <dbReference type="EMBL" id="WKA12848.1"/>
    </source>
</evidence>
<evidence type="ECO:0000256" key="2">
    <source>
        <dbReference type="ARBA" id="ARBA00006574"/>
    </source>
</evidence>
<dbReference type="PANTHER" id="PTHR31942">
    <property type="entry name" value="MLO-LIKE PROTEIN 1"/>
    <property type="match status" value="1"/>
</dbReference>
<reference evidence="8 9" key="1">
    <citation type="journal article" date="2023" name="Hortic Res">
        <title>The complete reference genome for grapevine (Vitis vinifera L.) genetics and breeding.</title>
        <authorList>
            <person name="Shi X."/>
            <person name="Cao S."/>
            <person name="Wang X."/>
            <person name="Huang S."/>
            <person name="Wang Y."/>
            <person name="Liu Z."/>
            <person name="Liu W."/>
            <person name="Leng X."/>
            <person name="Peng Y."/>
            <person name="Wang N."/>
            <person name="Wang Y."/>
            <person name="Ma Z."/>
            <person name="Xu X."/>
            <person name="Zhang F."/>
            <person name="Xue H."/>
            <person name="Zhong H."/>
            <person name="Wang Y."/>
            <person name="Zhang K."/>
            <person name="Velt A."/>
            <person name="Avia K."/>
            <person name="Holtgrawe D."/>
            <person name="Grimplet J."/>
            <person name="Matus J.T."/>
            <person name="Ware D."/>
            <person name="Wu X."/>
            <person name="Wang H."/>
            <person name="Liu C."/>
            <person name="Fang Y."/>
            <person name="Rustenholz C."/>
            <person name="Cheng Z."/>
            <person name="Xiao H."/>
            <person name="Zhou Y."/>
        </authorList>
    </citation>
    <scope>NUCLEOTIDE SEQUENCE [LARGE SCALE GENOMIC DNA]</scope>
    <source>
        <strain evidence="9">cv. Pinot noir / PN40024</strain>
        <tissue evidence="8">Leaf</tissue>
    </source>
</reference>
<dbReference type="Pfam" id="PF03094">
    <property type="entry name" value="Mlo"/>
    <property type="match status" value="1"/>
</dbReference>
<sequence length="130" mass="15070">MSVSEAMAIIPLLEFLVVMYKTLRLPCNLRLHRRALYEALEKVKLELMLLGFMSLLPTVGQRLIPTICISKNVGAIWHPCIKFEEEKITTIDESDTESNNRQKLLSISGFGWKQLTRFGYSWRRHREASC</sequence>
<dbReference type="EMBL" id="CP126666">
    <property type="protein sequence ID" value="WKA12848.1"/>
    <property type="molecule type" value="Genomic_DNA"/>
</dbReference>
<evidence type="ECO:0000256" key="1">
    <source>
        <dbReference type="ARBA" id="ARBA00004141"/>
    </source>
</evidence>
<accession>A0ABY9DYK8</accession>
<evidence type="ECO:0000256" key="7">
    <source>
        <dbReference type="ARBA" id="ARBA00023265"/>
    </source>
</evidence>
<dbReference type="InterPro" id="IPR004326">
    <property type="entry name" value="Mlo"/>
</dbReference>